<evidence type="ECO:0000313" key="6">
    <source>
        <dbReference type="EMBL" id="QAT16605.1"/>
    </source>
</evidence>
<keyword evidence="3" id="KW-0812">Transmembrane</keyword>
<evidence type="ECO:0000256" key="4">
    <source>
        <dbReference type="SAM" id="SignalP"/>
    </source>
</evidence>
<feature type="transmembrane region" description="Helical" evidence="3">
    <location>
        <begin position="110"/>
        <end position="132"/>
    </location>
</feature>
<keyword evidence="3" id="KW-1133">Transmembrane helix</keyword>
<dbReference type="EMBL" id="CP019384">
    <property type="protein sequence ID" value="QAT16605.1"/>
    <property type="molecule type" value="Genomic_DNA"/>
</dbReference>
<feature type="short sequence motif" description="DGA/G" evidence="2">
    <location>
        <begin position="256"/>
        <end position="258"/>
    </location>
</feature>
<dbReference type="InterPro" id="IPR016035">
    <property type="entry name" value="Acyl_Trfase/lysoPLipase"/>
</dbReference>
<comment type="caution">
    <text evidence="2">Lacks conserved residue(s) required for the propagation of feature annotation.</text>
</comment>
<evidence type="ECO:0000256" key="1">
    <source>
        <dbReference type="ARBA" id="ARBA00023098"/>
    </source>
</evidence>
<sequence length="393" mass="43466">MSKKICWLVILILSVSGCAAARHAVPSGLTGDVTVSGLRDIRAVSGARSESFTKDFIGLLEQAEKNSPSFFDFRGGRTYTLLAISGGAAYGAYGAGLLNGWTQEGSRPVFQIVTGISVGAIIAPFAFLGSAYDRQLQELCTNYATKDIMHVRLSHDSFASSRPLERLLEKYFDERFLKEVAAAYAQGRRLYVGTTDLDAQRLIIWDMGKIASVGDERALRLFRKIILASASIPLAFPPVFMQVEAGNKTYDEMHVDGGVIKQVFFLHDIALGLEQAVRQKGLDMSRLKYRIYVIRNGYVDPVWKEIPDSLVDIAERAVDTLINAQGIGDIYQLYTFTRLRGGDFNLAYIPGDHLSAAKEPFDPVEMRKLFDLGFEEAAAGYPWKKVPPGLEKK</sequence>
<evidence type="ECO:0000259" key="5">
    <source>
        <dbReference type="PROSITE" id="PS51635"/>
    </source>
</evidence>
<dbReference type="Proteomes" id="UP000287243">
    <property type="component" value="Chromosome"/>
</dbReference>
<dbReference type="Gene3D" id="3.40.1090.10">
    <property type="entry name" value="Cytosolic phospholipase A2 catalytic domain"/>
    <property type="match status" value="1"/>
</dbReference>
<evidence type="ECO:0000256" key="3">
    <source>
        <dbReference type="SAM" id="Phobius"/>
    </source>
</evidence>
<keyword evidence="2" id="KW-0442">Lipid degradation</keyword>
<dbReference type="GO" id="GO:0016042">
    <property type="term" value="P:lipid catabolic process"/>
    <property type="evidence" value="ECO:0007669"/>
    <property type="project" value="UniProtKB-UniRule"/>
</dbReference>
<dbReference type="Pfam" id="PF01734">
    <property type="entry name" value="Patatin"/>
    <property type="match status" value="1"/>
</dbReference>
<organism evidence="6 7">
    <name type="scientific">Velamenicoccus archaeovorus</name>
    <dbReference type="NCBI Taxonomy" id="1930593"/>
    <lineage>
        <taxon>Bacteria</taxon>
        <taxon>Pseudomonadati</taxon>
        <taxon>Candidatus Omnitrophota</taxon>
        <taxon>Candidatus Velamenicoccus</taxon>
    </lineage>
</organism>
<dbReference type="KEGG" id="vai:BU251_02090"/>
<dbReference type="PROSITE" id="PS51257">
    <property type="entry name" value="PROKAR_LIPOPROTEIN"/>
    <property type="match status" value="1"/>
</dbReference>
<proteinExistence type="predicted"/>
<keyword evidence="2" id="KW-0378">Hydrolase</keyword>
<feature type="domain" description="PNPLA" evidence="5">
    <location>
        <begin position="82"/>
        <end position="270"/>
    </location>
</feature>
<keyword evidence="1 2" id="KW-0443">Lipid metabolism</keyword>
<dbReference type="RefSeq" id="WP_164908818.1">
    <property type="nucleotide sequence ID" value="NZ_CP019384.1"/>
</dbReference>
<accession>A0A410P332</accession>
<dbReference type="AlphaFoldDB" id="A0A410P332"/>
<feature type="active site" description="Proton acceptor" evidence="2">
    <location>
        <position position="256"/>
    </location>
</feature>
<keyword evidence="4" id="KW-0732">Signal</keyword>
<feature type="transmembrane region" description="Helical" evidence="3">
    <location>
        <begin position="79"/>
        <end position="98"/>
    </location>
</feature>
<name>A0A410P332_VELA1</name>
<dbReference type="GO" id="GO:0016787">
    <property type="term" value="F:hydrolase activity"/>
    <property type="evidence" value="ECO:0007669"/>
    <property type="project" value="UniProtKB-UniRule"/>
</dbReference>
<keyword evidence="3" id="KW-0472">Membrane</keyword>
<feature type="short sequence motif" description="GXSXG" evidence="2">
    <location>
        <begin position="115"/>
        <end position="119"/>
    </location>
</feature>
<reference evidence="6 7" key="1">
    <citation type="submission" date="2017-01" db="EMBL/GenBank/DDBJ databases">
        <title>First insights into the biology of 'candidatus Vampirococcus archaeovorus'.</title>
        <authorList>
            <person name="Kizina J."/>
            <person name="Jordan S."/>
            <person name="Stueber K."/>
            <person name="Reinhardt R."/>
            <person name="Harder J."/>
        </authorList>
    </citation>
    <scope>NUCLEOTIDE SEQUENCE [LARGE SCALE GENOMIC DNA]</scope>
    <source>
        <strain evidence="6 7">LiM</strain>
    </source>
</reference>
<dbReference type="SUPFAM" id="SSF52151">
    <property type="entry name" value="FabD/lysophospholipase-like"/>
    <property type="match status" value="1"/>
</dbReference>
<feature type="active site" description="Nucleophile" evidence="2">
    <location>
        <position position="117"/>
    </location>
</feature>
<keyword evidence="7" id="KW-1185">Reference proteome</keyword>
<feature type="chain" id="PRO_5019013614" description="PNPLA domain-containing protein" evidence="4">
    <location>
        <begin position="22"/>
        <end position="393"/>
    </location>
</feature>
<dbReference type="InterPro" id="IPR002641">
    <property type="entry name" value="PNPLA_dom"/>
</dbReference>
<evidence type="ECO:0000313" key="7">
    <source>
        <dbReference type="Proteomes" id="UP000287243"/>
    </source>
</evidence>
<evidence type="ECO:0000256" key="2">
    <source>
        <dbReference type="PROSITE-ProRule" id="PRU01161"/>
    </source>
</evidence>
<dbReference type="PROSITE" id="PS51635">
    <property type="entry name" value="PNPLA"/>
    <property type="match status" value="1"/>
</dbReference>
<feature type="signal peptide" evidence="4">
    <location>
        <begin position="1"/>
        <end position="21"/>
    </location>
</feature>
<protein>
    <recommendedName>
        <fullName evidence="5">PNPLA domain-containing protein</fullName>
    </recommendedName>
</protein>
<gene>
    <name evidence="6" type="ORF">BU251_02090</name>
</gene>